<accession>A0A016WRN0</accession>
<evidence type="ECO:0000313" key="2">
    <source>
        <dbReference type="EMBL" id="EYC41658.1"/>
    </source>
</evidence>
<proteinExistence type="predicted"/>
<evidence type="ECO:0000313" key="3">
    <source>
        <dbReference type="Proteomes" id="UP000024635"/>
    </source>
</evidence>
<feature type="domain" description="Reverse transcriptase" evidence="1">
    <location>
        <begin position="1"/>
        <end position="184"/>
    </location>
</feature>
<dbReference type="Proteomes" id="UP000024635">
    <property type="component" value="Unassembled WGS sequence"/>
</dbReference>
<comment type="caution">
    <text evidence="2">The sequence shown here is derived from an EMBL/GenBank/DDBJ whole genome shotgun (WGS) entry which is preliminary data.</text>
</comment>
<dbReference type="EMBL" id="JARK01000160">
    <property type="protein sequence ID" value="EYC41658.1"/>
    <property type="molecule type" value="Genomic_DNA"/>
</dbReference>
<name>A0A016WRN0_9BILA</name>
<reference evidence="3" key="1">
    <citation type="journal article" date="2015" name="Nat. Genet.">
        <title>The genome and transcriptome of the zoonotic hookworm Ancylostoma ceylanicum identify infection-specific gene families.</title>
        <authorList>
            <person name="Schwarz E.M."/>
            <person name="Hu Y."/>
            <person name="Antoshechkin I."/>
            <person name="Miller M.M."/>
            <person name="Sternberg P.W."/>
            <person name="Aroian R.V."/>
        </authorList>
    </citation>
    <scope>NUCLEOTIDE SEQUENCE</scope>
    <source>
        <strain evidence="3">HY135</strain>
    </source>
</reference>
<gene>
    <name evidence="2" type="primary">Acey_s0560.g3463</name>
    <name evidence="2" type="ORF">Y032_0560g3463</name>
</gene>
<dbReference type="Pfam" id="PF00078">
    <property type="entry name" value="RVT_1"/>
    <property type="match status" value="1"/>
</dbReference>
<dbReference type="PRINTS" id="PR01345">
    <property type="entry name" value="CERVTRCPTASE"/>
</dbReference>
<dbReference type="AlphaFoldDB" id="A0A016WRN0"/>
<keyword evidence="3" id="KW-1185">Reference proteome</keyword>
<dbReference type="InterPro" id="IPR043502">
    <property type="entry name" value="DNA/RNA_pol_sf"/>
</dbReference>
<sequence length="380" mass="43999">MSTVPLWQQVLDSRGYVTACYIDYSKAFDSIPLKLLYIKLKAFGISGCLLKFLETFLNGRCQKVYVNGFYSESYCTPSGVPQGTCLGPLMFLLYINDLPNVLPPGVNCSIYADDCKIYTINCHEAMQPALDAIQSWSRRWQLSMSKTKTTLMLIGRSHPKDCRFYLDDHELCISHSVCDLGITYTNTLCFDEYISKCVRIAFTKSNHILRAFSTRNLDTLYKLFVTYVRPKLEYCTTLWSPSRKLSSDALEEVQRKYTWRIFARNGLFRVPYKQRLLRLHTGSLELRRLILDQCFLYKAIFGEVDFDISSSFSFSEFSARTRGHRFRLVLPKVRTEQFRSSFFVRVIRTWNELPASVVQSTSPTVFAAKLNKYLKGRGFH</sequence>
<protein>
    <recommendedName>
        <fullName evidence="1">Reverse transcriptase domain-containing protein</fullName>
    </recommendedName>
</protein>
<evidence type="ECO:0000259" key="1">
    <source>
        <dbReference type="PROSITE" id="PS50878"/>
    </source>
</evidence>
<dbReference type="PANTHER" id="PTHR33332">
    <property type="entry name" value="REVERSE TRANSCRIPTASE DOMAIN-CONTAINING PROTEIN"/>
    <property type="match status" value="1"/>
</dbReference>
<dbReference type="PROSITE" id="PS50878">
    <property type="entry name" value="RT_POL"/>
    <property type="match status" value="1"/>
</dbReference>
<dbReference type="InterPro" id="IPR000477">
    <property type="entry name" value="RT_dom"/>
</dbReference>
<organism evidence="2 3">
    <name type="scientific">Ancylostoma ceylanicum</name>
    <dbReference type="NCBI Taxonomy" id="53326"/>
    <lineage>
        <taxon>Eukaryota</taxon>
        <taxon>Metazoa</taxon>
        <taxon>Ecdysozoa</taxon>
        <taxon>Nematoda</taxon>
        <taxon>Chromadorea</taxon>
        <taxon>Rhabditida</taxon>
        <taxon>Rhabditina</taxon>
        <taxon>Rhabditomorpha</taxon>
        <taxon>Strongyloidea</taxon>
        <taxon>Ancylostomatidae</taxon>
        <taxon>Ancylostomatinae</taxon>
        <taxon>Ancylostoma</taxon>
    </lineage>
</organism>
<dbReference type="STRING" id="53326.A0A016WRN0"/>
<dbReference type="OrthoDB" id="5865536at2759"/>
<dbReference type="SUPFAM" id="SSF56672">
    <property type="entry name" value="DNA/RNA polymerases"/>
    <property type="match status" value="1"/>
</dbReference>